<name>A0A4Y2GJN7_ARAVE</name>
<sequence length="100" mass="11536">MTVVDSKAAAVYTSSVTTNKAVNDSRRRHTGKWRKEYQRFVRFSKTISFIGIFQEFINTNKFQQVSLVVTRVSEAEDSKIDDVDDGGNRRIYLAEGFRIH</sequence>
<reference evidence="1 2" key="1">
    <citation type="journal article" date="2019" name="Sci. Rep.">
        <title>Orb-weaving spider Araneus ventricosus genome elucidates the spidroin gene catalogue.</title>
        <authorList>
            <person name="Kono N."/>
            <person name="Nakamura H."/>
            <person name="Ohtoshi R."/>
            <person name="Moran D.A.P."/>
            <person name="Shinohara A."/>
            <person name="Yoshida Y."/>
            <person name="Fujiwara M."/>
            <person name="Mori M."/>
            <person name="Tomita M."/>
            <person name="Arakawa K."/>
        </authorList>
    </citation>
    <scope>NUCLEOTIDE SEQUENCE [LARGE SCALE GENOMIC DNA]</scope>
</reference>
<dbReference type="Proteomes" id="UP000499080">
    <property type="component" value="Unassembled WGS sequence"/>
</dbReference>
<accession>A0A4Y2GJN7</accession>
<dbReference type="EMBL" id="BGPR01001392">
    <property type="protein sequence ID" value="GBM52758.1"/>
    <property type="molecule type" value="Genomic_DNA"/>
</dbReference>
<evidence type="ECO:0000313" key="1">
    <source>
        <dbReference type="EMBL" id="GBM52758.1"/>
    </source>
</evidence>
<dbReference type="AlphaFoldDB" id="A0A4Y2GJN7"/>
<keyword evidence="2" id="KW-1185">Reference proteome</keyword>
<proteinExistence type="predicted"/>
<gene>
    <name evidence="1" type="ORF">AVEN_238729_1</name>
</gene>
<organism evidence="1 2">
    <name type="scientific">Araneus ventricosus</name>
    <name type="common">Orbweaver spider</name>
    <name type="synonym">Epeira ventricosa</name>
    <dbReference type="NCBI Taxonomy" id="182803"/>
    <lineage>
        <taxon>Eukaryota</taxon>
        <taxon>Metazoa</taxon>
        <taxon>Ecdysozoa</taxon>
        <taxon>Arthropoda</taxon>
        <taxon>Chelicerata</taxon>
        <taxon>Arachnida</taxon>
        <taxon>Araneae</taxon>
        <taxon>Araneomorphae</taxon>
        <taxon>Entelegynae</taxon>
        <taxon>Araneoidea</taxon>
        <taxon>Araneidae</taxon>
        <taxon>Araneus</taxon>
    </lineage>
</organism>
<evidence type="ECO:0000313" key="2">
    <source>
        <dbReference type="Proteomes" id="UP000499080"/>
    </source>
</evidence>
<protein>
    <submittedName>
        <fullName evidence="1">Uncharacterized protein</fullName>
    </submittedName>
</protein>
<comment type="caution">
    <text evidence="1">The sequence shown here is derived from an EMBL/GenBank/DDBJ whole genome shotgun (WGS) entry which is preliminary data.</text>
</comment>